<dbReference type="RefSeq" id="WP_263250539.1">
    <property type="nucleotide sequence ID" value="NZ_BAABLT010000011.1"/>
</dbReference>
<dbReference type="Proteomes" id="UP001597018">
    <property type="component" value="Unassembled WGS sequence"/>
</dbReference>
<dbReference type="InterPro" id="IPR051598">
    <property type="entry name" value="TSUP/Inactive_protease-like"/>
</dbReference>
<evidence type="ECO:0000256" key="5">
    <source>
        <dbReference type="ARBA" id="ARBA00023136"/>
    </source>
</evidence>
<dbReference type="PANTHER" id="PTHR43701">
    <property type="entry name" value="MEMBRANE TRANSPORTER PROTEIN MJ0441-RELATED"/>
    <property type="match status" value="1"/>
</dbReference>
<protein>
    <recommendedName>
        <fullName evidence="6">Probable membrane transporter protein</fullName>
    </recommendedName>
</protein>
<feature type="transmembrane region" description="Helical" evidence="6">
    <location>
        <begin position="7"/>
        <end position="31"/>
    </location>
</feature>
<feature type="transmembrane region" description="Helical" evidence="6">
    <location>
        <begin position="237"/>
        <end position="254"/>
    </location>
</feature>
<dbReference type="InterPro" id="IPR002781">
    <property type="entry name" value="TM_pro_TauE-like"/>
</dbReference>
<feature type="transmembrane region" description="Helical" evidence="6">
    <location>
        <begin position="43"/>
        <end position="66"/>
    </location>
</feature>
<evidence type="ECO:0000256" key="6">
    <source>
        <dbReference type="RuleBase" id="RU363041"/>
    </source>
</evidence>
<keyword evidence="4 6" id="KW-1133">Transmembrane helix</keyword>
<feature type="transmembrane region" description="Helical" evidence="6">
    <location>
        <begin position="211"/>
        <end position="231"/>
    </location>
</feature>
<gene>
    <name evidence="7" type="ORF">ACFQ16_13960</name>
</gene>
<dbReference type="PANTHER" id="PTHR43701:SF2">
    <property type="entry name" value="MEMBRANE TRANSPORTER PROTEIN YJNA-RELATED"/>
    <property type="match status" value="1"/>
</dbReference>
<evidence type="ECO:0000256" key="1">
    <source>
        <dbReference type="ARBA" id="ARBA00004141"/>
    </source>
</evidence>
<organism evidence="7 8">
    <name type="scientific">Saccharopolyspora rosea</name>
    <dbReference type="NCBI Taxonomy" id="524884"/>
    <lineage>
        <taxon>Bacteria</taxon>
        <taxon>Bacillati</taxon>
        <taxon>Actinomycetota</taxon>
        <taxon>Actinomycetes</taxon>
        <taxon>Pseudonocardiales</taxon>
        <taxon>Pseudonocardiaceae</taxon>
        <taxon>Saccharopolyspora</taxon>
    </lineage>
</organism>
<keyword evidence="6" id="KW-1003">Cell membrane</keyword>
<comment type="caution">
    <text evidence="7">The sequence shown here is derived from an EMBL/GenBank/DDBJ whole genome shotgun (WGS) entry which is preliminary data.</text>
</comment>
<accession>A0ABW3FSW6</accession>
<evidence type="ECO:0000256" key="2">
    <source>
        <dbReference type="ARBA" id="ARBA00009142"/>
    </source>
</evidence>
<feature type="transmembrane region" description="Helical" evidence="6">
    <location>
        <begin position="73"/>
        <end position="95"/>
    </location>
</feature>
<sequence length="260" mass="25750">MTARTPVILGTGGVAGAVGALLGGGTGLVSVPALEKLTDLRRATIHGTTTISNAAIAAVGSTVYALRGGAVDLRVGIPLMAGGVVGAVFGARLVARAPERVLRAVFAAVLVVAGAKFLLDAAGLDPLRHPVRLGADGLPAVIVVGTLLGFVVGAWASALGLGGGLLAVPVLALLFGTGLHVAEGTSLLVMLPNSVSGALAHLRQRTAAPRVGLRLAAGAAVGAVLGAFLALALDTRVLSGIFGLVTLTVAAREMRRLRRG</sequence>
<feature type="transmembrane region" description="Helical" evidence="6">
    <location>
        <begin position="101"/>
        <end position="119"/>
    </location>
</feature>
<keyword evidence="3 6" id="KW-0812">Transmembrane</keyword>
<reference evidence="8" key="1">
    <citation type="journal article" date="2019" name="Int. J. Syst. Evol. Microbiol.">
        <title>The Global Catalogue of Microorganisms (GCM) 10K type strain sequencing project: providing services to taxonomists for standard genome sequencing and annotation.</title>
        <authorList>
            <consortium name="The Broad Institute Genomics Platform"/>
            <consortium name="The Broad Institute Genome Sequencing Center for Infectious Disease"/>
            <person name="Wu L."/>
            <person name="Ma J."/>
        </authorList>
    </citation>
    <scope>NUCLEOTIDE SEQUENCE [LARGE SCALE GENOMIC DNA]</scope>
    <source>
        <strain evidence="8">CCUG 56401</strain>
    </source>
</reference>
<name>A0ABW3FSW6_9PSEU</name>
<dbReference type="EMBL" id="JBHTIW010000009">
    <property type="protein sequence ID" value="MFD0920854.1"/>
    <property type="molecule type" value="Genomic_DNA"/>
</dbReference>
<feature type="transmembrane region" description="Helical" evidence="6">
    <location>
        <begin position="166"/>
        <end position="191"/>
    </location>
</feature>
<comment type="similarity">
    <text evidence="2 6">Belongs to the 4-toluene sulfonate uptake permease (TSUP) (TC 2.A.102) family.</text>
</comment>
<keyword evidence="8" id="KW-1185">Reference proteome</keyword>
<evidence type="ECO:0000256" key="3">
    <source>
        <dbReference type="ARBA" id="ARBA00022692"/>
    </source>
</evidence>
<evidence type="ECO:0000313" key="8">
    <source>
        <dbReference type="Proteomes" id="UP001597018"/>
    </source>
</evidence>
<evidence type="ECO:0000256" key="4">
    <source>
        <dbReference type="ARBA" id="ARBA00022989"/>
    </source>
</evidence>
<comment type="subcellular location">
    <subcellularLocation>
        <location evidence="6">Cell membrane</location>
        <topology evidence="6">Multi-pass membrane protein</topology>
    </subcellularLocation>
    <subcellularLocation>
        <location evidence="1">Membrane</location>
        <topology evidence="1">Multi-pass membrane protein</topology>
    </subcellularLocation>
</comment>
<proteinExistence type="inferred from homology"/>
<evidence type="ECO:0000313" key="7">
    <source>
        <dbReference type="EMBL" id="MFD0920854.1"/>
    </source>
</evidence>
<keyword evidence="5 6" id="KW-0472">Membrane</keyword>
<dbReference type="Pfam" id="PF01925">
    <property type="entry name" value="TauE"/>
    <property type="match status" value="2"/>
</dbReference>
<feature type="transmembrane region" description="Helical" evidence="6">
    <location>
        <begin position="140"/>
        <end position="160"/>
    </location>
</feature>